<evidence type="ECO:0000256" key="6">
    <source>
        <dbReference type="SAM" id="MobiDB-lite"/>
    </source>
</evidence>
<name>A0A5M6BUN8_9TREE</name>
<feature type="compositionally biased region" description="Polar residues" evidence="6">
    <location>
        <begin position="209"/>
        <end position="218"/>
    </location>
</feature>
<evidence type="ECO:0000313" key="7">
    <source>
        <dbReference type="EMBL" id="WWD22186.1"/>
    </source>
</evidence>
<feature type="compositionally biased region" description="Polar residues" evidence="6">
    <location>
        <begin position="581"/>
        <end position="599"/>
    </location>
</feature>
<feature type="region of interest" description="Disordered" evidence="6">
    <location>
        <begin position="564"/>
        <end position="627"/>
    </location>
</feature>
<comment type="subcellular location">
    <subcellularLocation>
        <location evidence="1">Nucleus</location>
    </subcellularLocation>
</comment>
<dbReference type="GO" id="GO:0005634">
    <property type="term" value="C:nucleus"/>
    <property type="evidence" value="ECO:0007669"/>
    <property type="project" value="UniProtKB-SubCell"/>
</dbReference>
<keyword evidence="8" id="KW-1185">Reference proteome</keyword>
<sequence length="704" mass="76614">MITYNSQHAHPPYYSPISPAAGFDHTAFGASGEQVDFTGGGSHHQLASANGSGNTKQPNFLQKLYEFLNLNPHPCPDIIYWAADSRQLVIAQPDRLVKEVLPKLFKHDKLASFGRQLNIYGFSRLFPGKQLKDANGNISDASVWAHPTLNRLSTPSEIQAIKRRAPPKLIRSRRLADGTIIRTRAGPAVLEKARELRETMKVGRRRRVSSSNAATTELMQDVQLGQQQQQGGWGEARLSDPINRTPHWSFMSSPPPTSHFPLQSSQPSVSIPYEALSPIAEKTEMDYSSYRSQHSWKSSPDFDFSFSSLEQGKNKTPVPMPNSYDSTKGSETKTDQTTSSFVFAPQTHIASMLDHRMTPQPGPRMYTSCPASIHTSPTLLPARIAAAVPQTPDGLDNLLSPGFGGHTCTLPVPRPMLRIETFRTPDAPFRSGKDHTSADFVHHPSHATYLPEHDLHLQRGRIAAPAAPPPAFFSSASYDHNPPHGNANTAAIYKVLNGYNHEGTPVTSFNPSPSDLVFPSHHFSLPETRRQVDQTYISPVGSTPTQSSSFSYPASPLTAPAQVQAATYPPPGTSTPAFMRSNGNLIMSNNQQSGSTGRTSFKLPETTTTTTTTTMSKKPSSPPSLQIQSLLANSNPADTSGESTPTPTTINPKWVSPVGSVWSTPMVTRASSPTVNAAPTDSQARVIDNVIDDGHELYSTPYTA</sequence>
<reference evidence="7" key="1">
    <citation type="submission" date="2017-08" db="EMBL/GenBank/DDBJ databases">
        <authorList>
            <person name="Cuomo C."/>
            <person name="Billmyre B."/>
            <person name="Heitman J."/>
        </authorList>
    </citation>
    <scope>NUCLEOTIDE SEQUENCE</scope>
    <source>
        <strain evidence="7">CBS 12478</strain>
    </source>
</reference>
<dbReference type="InterPro" id="IPR036388">
    <property type="entry name" value="WH-like_DNA-bd_sf"/>
</dbReference>
<dbReference type="SMART" id="SM00415">
    <property type="entry name" value="HSF"/>
    <property type="match status" value="1"/>
</dbReference>
<dbReference type="KEGG" id="ksn:43591706"/>
<dbReference type="Proteomes" id="UP000322225">
    <property type="component" value="Chromosome 12"/>
</dbReference>
<dbReference type="GO" id="GO:0003700">
    <property type="term" value="F:DNA-binding transcription factor activity"/>
    <property type="evidence" value="ECO:0007669"/>
    <property type="project" value="InterPro"/>
</dbReference>
<comment type="similarity">
    <text evidence="2 5">Belongs to the HSF family.</text>
</comment>
<proteinExistence type="inferred from homology"/>
<dbReference type="AlphaFoldDB" id="A0A5M6BUN8"/>
<dbReference type="EMBL" id="CP144062">
    <property type="protein sequence ID" value="WWD22186.1"/>
    <property type="molecule type" value="Genomic_DNA"/>
</dbReference>
<dbReference type="InterPro" id="IPR036390">
    <property type="entry name" value="WH_DNA-bd_sf"/>
</dbReference>
<feature type="compositionally biased region" description="Low complexity" evidence="6">
    <location>
        <begin position="606"/>
        <end position="627"/>
    </location>
</feature>
<evidence type="ECO:0000313" key="8">
    <source>
        <dbReference type="Proteomes" id="UP000322225"/>
    </source>
</evidence>
<dbReference type="GO" id="GO:0043565">
    <property type="term" value="F:sequence-specific DNA binding"/>
    <property type="evidence" value="ECO:0007669"/>
    <property type="project" value="InterPro"/>
</dbReference>
<gene>
    <name evidence="7" type="ORF">CI109_106677</name>
</gene>
<reference evidence="7" key="2">
    <citation type="submission" date="2024-01" db="EMBL/GenBank/DDBJ databases">
        <title>Comparative genomics of Cryptococcus and Kwoniella reveals pathogenesis evolution and contrasting modes of karyotype evolution via chromosome fusion or intercentromeric recombination.</title>
        <authorList>
            <person name="Coelho M.A."/>
            <person name="David-Palma M."/>
            <person name="Shea T."/>
            <person name="Bowers K."/>
            <person name="McGinley-Smith S."/>
            <person name="Mohammad A.W."/>
            <person name="Gnirke A."/>
            <person name="Yurkov A.M."/>
            <person name="Nowrousian M."/>
            <person name="Sun S."/>
            <person name="Cuomo C.A."/>
            <person name="Heitman J."/>
        </authorList>
    </citation>
    <scope>NUCLEOTIDE SEQUENCE</scope>
    <source>
        <strain evidence="7">CBS 12478</strain>
    </source>
</reference>
<accession>A0A5M6BUN8</accession>
<evidence type="ECO:0000256" key="1">
    <source>
        <dbReference type="ARBA" id="ARBA00004123"/>
    </source>
</evidence>
<organism evidence="7 8">
    <name type="scientific">Kwoniella shandongensis</name>
    <dbReference type="NCBI Taxonomy" id="1734106"/>
    <lineage>
        <taxon>Eukaryota</taxon>
        <taxon>Fungi</taxon>
        <taxon>Dikarya</taxon>
        <taxon>Basidiomycota</taxon>
        <taxon>Agaricomycotina</taxon>
        <taxon>Tremellomycetes</taxon>
        <taxon>Tremellales</taxon>
        <taxon>Cryptococcaceae</taxon>
        <taxon>Kwoniella</taxon>
    </lineage>
</organism>
<keyword evidence="4" id="KW-0539">Nucleus</keyword>
<dbReference type="InterPro" id="IPR000232">
    <property type="entry name" value="HSF_DNA-bd"/>
</dbReference>
<feature type="region of interest" description="Disordered" evidence="6">
    <location>
        <begin position="307"/>
        <end position="337"/>
    </location>
</feature>
<dbReference type="GeneID" id="43591706"/>
<dbReference type="OrthoDB" id="60033at2759"/>
<dbReference type="PANTHER" id="PTHR10015:SF427">
    <property type="entry name" value="HEAT SHOCK FACTOR PROTEIN"/>
    <property type="match status" value="1"/>
</dbReference>
<evidence type="ECO:0000256" key="2">
    <source>
        <dbReference type="ARBA" id="ARBA00006403"/>
    </source>
</evidence>
<keyword evidence="3" id="KW-0238">DNA-binding</keyword>
<dbReference type="Pfam" id="PF00447">
    <property type="entry name" value="HSF_DNA-bind"/>
    <property type="match status" value="1"/>
</dbReference>
<feature type="region of interest" description="Disordered" evidence="6">
    <location>
        <begin position="201"/>
        <end position="266"/>
    </location>
</feature>
<dbReference type="PANTHER" id="PTHR10015">
    <property type="entry name" value="HEAT SHOCK TRANSCRIPTION FACTOR"/>
    <property type="match status" value="1"/>
</dbReference>
<evidence type="ECO:0000256" key="5">
    <source>
        <dbReference type="RuleBase" id="RU004020"/>
    </source>
</evidence>
<dbReference type="SUPFAM" id="SSF46785">
    <property type="entry name" value="Winged helix' DNA-binding domain"/>
    <property type="match status" value="1"/>
</dbReference>
<evidence type="ECO:0000256" key="4">
    <source>
        <dbReference type="ARBA" id="ARBA00023242"/>
    </source>
</evidence>
<evidence type="ECO:0000256" key="3">
    <source>
        <dbReference type="ARBA" id="ARBA00023125"/>
    </source>
</evidence>
<dbReference type="Gene3D" id="1.10.10.10">
    <property type="entry name" value="Winged helix-like DNA-binding domain superfamily/Winged helix DNA-binding domain"/>
    <property type="match status" value="1"/>
</dbReference>
<dbReference type="RefSeq" id="XP_031858173.1">
    <property type="nucleotide sequence ID" value="XM_032007535.1"/>
</dbReference>
<feature type="compositionally biased region" description="Low complexity" evidence="6">
    <location>
        <begin position="220"/>
        <end position="230"/>
    </location>
</feature>
<protein>
    <submittedName>
        <fullName evidence="7">Uncharacterized protein</fullName>
    </submittedName>
</protein>